<dbReference type="GO" id="GO:0009055">
    <property type="term" value="F:electron transfer activity"/>
    <property type="evidence" value="ECO:0007669"/>
    <property type="project" value="InterPro"/>
</dbReference>
<organism evidence="13">
    <name type="scientific">Anthurium amnicola</name>
    <dbReference type="NCBI Taxonomy" id="1678845"/>
    <lineage>
        <taxon>Eukaryota</taxon>
        <taxon>Viridiplantae</taxon>
        <taxon>Streptophyta</taxon>
        <taxon>Embryophyta</taxon>
        <taxon>Tracheophyta</taxon>
        <taxon>Spermatophyta</taxon>
        <taxon>Magnoliopsida</taxon>
        <taxon>Liliopsida</taxon>
        <taxon>Araceae</taxon>
        <taxon>Pothoideae</taxon>
        <taxon>Potheae</taxon>
        <taxon>Anthurium</taxon>
    </lineage>
</organism>
<keyword evidence="6" id="KW-0249">Electron transport</keyword>
<dbReference type="CDD" id="cd04216">
    <property type="entry name" value="Phytocyanin"/>
    <property type="match status" value="1"/>
</dbReference>
<reference evidence="13" key="1">
    <citation type="submission" date="2015-07" db="EMBL/GenBank/DDBJ databases">
        <title>Transcriptome Assembly of Anthurium amnicola.</title>
        <authorList>
            <person name="Suzuki J."/>
        </authorList>
    </citation>
    <scope>NUCLEOTIDE SEQUENCE</scope>
</reference>
<dbReference type="GO" id="GO:0005886">
    <property type="term" value="C:plasma membrane"/>
    <property type="evidence" value="ECO:0007669"/>
    <property type="project" value="TreeGrafter"/>
</dbReference>
<dbReference type="PANTHER" id="PTHR33021">
    <property type="entry name" value="BLUE COPPER PROTEIN"/>
    <property type="match status" value="1"/>
</dbReference>
<evidence type="ECO:0000256" key="10">
    <source>
        <dbReference type="ARBA" id="ARBA00023157"/>
    </source>
</evidence>
<dbReference type="InterPro" id="IPR008972">
    <property type="entry name" value="Cupredoxin"/>
</dbReference>
<dbReference type="PROSITE" id="PS51485">
    <property type="entry name" value="PHYTOCYANIN"/>
    <property type="match status" value="1"/>
</dbReference>
<evidence type="ECO:0000313" key="13">
    <source>
        <dbReference type="EMBL" id="JAT42955.1"/>
    </source>
</evidence>
<keyword evidence="9" id="KW-0472">Membrane</keyword>
<gene>
    <name evidence="13" type="primary">BCP_0</name>
    <name evidence="13" type="ORF">g.61161</name>
</gene>
<evidence type="ECO:0000256" key="1">
    <source>
        <dbReference type="ARBA" id="ARBA00004479"/>
    </source>
</evidence>
<keyword evidence="7" id="KW-1133">Transmembrane helix</keyword>
<dbReference type="EMBL" id="GDJX01024981">
    <property type="protein sequence ID" value="JAT42955.1"/>
    <property type="molecule type" value="Transcribed_RNA"/>
</dbReference>
<keyword evidence="11" id="KW-0325">Glycoprotein</keyword>
<dbReference type="FunFam" id="2.60.40.420:FF:000067">
    <property type="entry name" value="Cupredoxin superfamily protein"/>
    <property type="match status" value="1"/>
</dbReference>
<evidence type="ECO:0000256" key="4">
    <source>
        <dbReference type="ARBA" id="ARBA00022723"/>
    </source>
</evidence>
<proteinExistence type="predicted"/>
<dbReference type="AlphaFoldDB" id="A0A1D1XKN9"/>
<evidence type="ECO:0000256" key="2">
    <source>
        <dbReference type="ARBA" id="ARBA00022448"/>
    </source>
</evidence>
<dbReference type="Pfam" id="PF02298">
    <property type="entry name" value="Cu_bind_like"/>
    <property type="match status" value="1"/>
</dbReference>
<keyword evidence="10" id="KW-1015">Disulfide bond</keyword>
<keyword evidence="3" id="KW-0812">Transmembrane</keyword>
<protein>
    <submittedName>
        <fullName evidence="13">Blue copper protein</fullName>
    </submittedName>
</protein>
<dbReference type="SUPFAM" id="SSF49503">
    <property type="entry name" value="Cupredoxins"/>
    <property type="match status" value="1"/>
</dbReference>
<sequence>MATMPLKGVMLLVIVGVVAVGVLLPAVTAMDYMVGEGDGWRPGYNYTYWTMGKEFRVGDSLVFMYPKGKHNVYKVTGPEFKDCTVPNNGPALDSGSDTVHLATEGKKWYLCGVKDHCKKGQKLVINVLAALPAAPAPSPSADASAPTSGDMVAASPRVALAAAAAALAAITAFI</sequence>
<keyword evidence="4" id="KW-0479">Metal-binding</keyword>
<keyword evidence="2" id="KW-0813">Transport</keyword>
<dbReference type="PANTHER" id="PTHR33021:SF408">
    <property type="entry name" value="PHYTOCYANIN DOMAIN-CONTAINING PROTEIN"/>
    <property type="match status" value="1"/>
</dbReference>
<keyword evidence="8" id="KW-0186">Copper</keyword>
<evidence type="ECO:0000259" key="12">
    <source>
        <dbReference type="PROSITE" id="PS51485"/>
    </source>
</evidence>
<evidence type="ECO:0000256" key="3">
    <source>
        <dbReference type="ARBA" id="ARBA00022692"/>
    </source>
</evidence>
<dbReference type="GO" id="GO:0009610">
    <property type="term" value="P:response to symbiotic fungus"/>
    <property type="evidence" value="ECO:0007669"/>
    <property type="project" value="UniProtKB-ARBA"/>
</dbReference>
<keyword evidence="5" id="KW-0732">Signal</keyword>
<dbReference type="InterPro" id="IPR039391">
    <property type="entry name" value="Phytocyanin-like"/>
</dbReference>
<evidence type="ECO:0000256" key="7">
    <source>
        <dbReference type="ARBA" id="ARBA00022989"/>
    </source>
</evidence>
<dbReference type="GO" id="GO:0046872">
    <property type="term" value="F:metal ion binding"/>
    <property type="evidence" value="ECO:0007669"/>
    <property type="project" value="UniProtKB-KW"/>
</dbReference>
<dbReference type="InterPro" id="IPR003245">
    <property type="entry name" value="Phytocyanin_dom"/>
</dbReference>
<evidence type="ECO:0000256" key="5">
    <source>
        <dbReference type="ARBA" id="ARBA00022729"/>
    </source>
</evidence>
<evidence type="ECO:0000256" key="11">
    <source>
        <dbReference type="ARBA" id="ARBA00023180"/>
    </source>
</evidence>
<accession>A0A1D1XKN9</accession>
<dbReference type="Gene3D" id="2.60.40.420">
    <property type="entry name" value="Cupredoxins - blue copper proteins"/>
    <property type="match status" value="1"/>
</dbReference>
<evidence type="ECO:0000256" key="6">
    <source>
        <dbReference type="ARBA" id="ARBA00022982"/>
    </source>
</evidence>
<name>A0A1D1XKN9_9ARAE</name>
<feature type="domain" description="Phytocyanin" evidence="12">
    <location>
        <begin position="30"/>
        <end position="129"/>
    </location>
</feature>
<comment type="subcellular location">
    <subcellularLocation>
        <location evidence="1">Membrane</location>
        <topology evidence="1">Single-pass type I membrane protein</topology>
    </subcellularLocation>
</comment>
<evidence type="ECO:0000256" key="9">
    <source>
        <dbReference type="ARBA" id="ARBA00023136"/>
    </source>
</evidence>
<evidence type="ECO:0000256" key="8">
    <source>
        <dbReference type="ARBA" id="ARBA00023008"/>
    </source>
</evidence>